<evidence type="ECO:0000313" key="16">
    <source>
        <dbReference type="Proteomes" id="UP000504632"/>
    </source>
</evidence>
<evidence type="ECO:0000256" key="14">
    <source>
        <dbReference type="RuleBase" id="RU363047"/>
    </source>
</evidence>
<comment type="similarity">
    <text evidence="13">Belongs to the G-protein coupled receptor 1 family.</text>
</comment>
<dbReference type="Pfam" id="PF13853">
    <property type="entry name" value="7tm_4"/>
    <property type="match status" value="1"/>
</dbReference>
<comment type="subcellular location">
    <subcellularLocation>
        <location evidence="1 14">Cell membrane</location>
        <topology evidence="1 14">Multi-pass membrane protein</topology>
    </subcellularLocation>
</comment>
<keyword evidence="4 13" id="KW-0812">Transmembrane</keyword>
<evidence type="ECO:0000256" key="3">
    <source>
        <dbReference type="ARBA" id="ARBA00022606"/>
    </source>
</evidence>
<dbReference type="PROSITE" id="PS00237">
    <property type="entry name" value="G_PROTEIN_RECEP_F1_1"/>
    <property type="match status" value="1"/>
</dbReference>
<feature type="transmembrane region" description="Helical" evidence="14">
    <location>
        <begin position="30"/>
        <end position="56"/>
    </location>
</feature>
<evidence type="ECO:0000256" key="9">
    <source>
        <dbReference type="ARBA" id="ARBA00023157"/>
    </source>
</evidence>
<feature type="transmembrane region" description="Helical" evidence="14">
    <location>
        <begin position="209"/>
        <end position="233"/>
    </location>
</feature>
<dbReference type="PRINTS" id="PR00237">
    <property type="entry name" value="GPCRRHODOPSN"/>
</dbReference>
<dbReference type="AlphaFoldDB" id="A0A6J2WV03"/>
<dbReference type="PANTHER" id="PTHR24242:SF227">
    <property type="entry name" value="OLFACTORY RECEPTOR"/>
    <property type="match status" value="1"/>
</dbReference>
<evidence type="ECO:0000256" key="13">
    <source>
        <dbReference type="RuleBase" id="RU000688"/>
    </source>
</evidence>
<protein>
    <recommendedName>
        <fullName evidence="14">Olfactory receptor</fullName>
    </recommendedName>
</protein>
<evidence type="ECO:0000256" key="4">
    <source>
        <dbReference type="ARBA" id="ARBA00022692"/>
    </source>
</evidence>
<keyword evidence="8 14" id="KW-0472">Membrane</keyword>
<accession>A0A6J2WV03</accession>
<dbReference type="InParanoid" id="A0A6J2WV03"/>
<dbReference type="GO" id="GO:0004930">
    <property type="term" value="F:G protein-coupled receptor activity"/>
    <property type="evidence" value="ECO:0007669"/>
    <property type="project" value="UniProtKB-KW"/>
</dbReference>
<reference evidence="17" key="1">
    <citation type="submission" date="2025-08" db="UniProtKB">
        <authorList>
            <consortium name="RefSeq"/>
        </authorList>
    </citation>
    <scope>IDENTIFICATION</scope>
</reference>
<keyword evidence="11" id="KW-0325">Glycoprotein</keyword>
<keyword evidence="2 14" id="KW-1003">Cell membrane</keyword>
<dbReference type="Proteomes" id="UP000504632">
    <property type="component" value="Chromosome 15"/>
</dbReference>
<evidence type="ECO:0000256" key="2">
    <source>
        <dbReference type="ARBA" id="ARBA00022475"/>
    </source>
</evidence>
<dbReference type="SUPFAM" id="SSF81321">
    <property type="entry name" value="Family A G protein-coupled receptor-like"/>
    <property type="match status" value="1"/>
</dbReference>
<keyword evidence="10 13" id="KW-0675">Receptor</keyword>
<dbReference type="GO" id="GO:0005886">
    <property type="term" value="C:plasma membrane"/>
    <property type="evidence" value="ECO:0007669"/>
    <property type="project" value="UniProtKB-SubCell"/>
</dbReference>
<evidence type="ECO:0000256" key="7">
    <source>
        <dbReference type="ARBA" id="ARBA00023040"/>
    </source>
</evidence>
<dbReference type="RefSeq" id="XP_030648108.1">
    <property type="nucleotide sequence ID" value="XM_030792248.1"/>
</dbReference>
<dbReference type="PANTHER" id="PTHR24242">
    <property type="entry name" value="G-PROTEIN COUPLED RECEPTOR"/>
    <property type="match status" value="1"/>
</dbReference>
<keyword evidence="5 14" id="KW-0552">Olfaction</keyword>
<dbReference type="FunFam" id="1.20.1070.10:FF:000024">
    <property type="entry name" value="Olfactory receptor"/>
    <property type="match status" value="1"/>
</dbReference>
<dbReference type="InterPro" id="IPR050939">
    <property type="entry name" value="Olfactory_GPCR1"/>
</dbReference>
<feature type="transmembrane region" description="Helical" evidence="14">
    <location>
        <begin position="68"/>
        <end position="90"/>
    </location>
</feature>
<feature type="transmembrane region" description="Helical" evidence="14">
    <location>
        <begin position="245"/>
        <end position="264"/>
    </location>
</feature>
<feature type="transmembrane region" description="Helical" evidence="14">
    <location>
        <begin position="284"/>
        <end position="303"/>
    </location>
</feature>
<keyword evidence="12 13" id="KW-0807">Transducer</keyword>
<dbReference type="InterPro" id="IPR000276">
    <property type="entry name" value="GPCR_Rhodpsn"/>
</dbReference>
<proteinExistence type="inferred from homology"/>
<evidence type="ECO:0000259" key="15">
    <source>
        <dbReference type="PROSITE" id="PS50262"/>
    </source>
</evidence>
<evidence type="ECO:0000256" key="11">
    <source>
        <dbReference type="ARBA" id="ARBA00023180"/>
    </source>
</evidence>
<gene>
    <name evidence="17" type="primary">LOC115828291</name>
</gene>
<feature type="domain" description="G-protein coupled receptors family 1 profile" evidence="15">
    <location>
        <begin position="48"/>
        <end position="301"/>
    </location>
</feature>
<evidence type="ECO:0000313" key="17">
    <source>
        <dbReference type="RefSeq" id="XP_030648108.1"/>
    </source>
</evidence>
<keyword evidence="7 13" id="KW-0297">G-protein coupled receptor</keyword>
<evidence type="ECO:0000256" key="10">
    <source>
        <dbReference type="ARBA" id="ARBA00023170"/>
    </source>
</evidence>
<dbReference type="PROSITE" id="PS50262">
    <property type="entry name" value="G_PROTEIN_RECEP_F1_2"/>
    <property type="match status" value="1"/>
</dbReference>
<dbReference type="PRINTS" id="PR00245">
    <property type="entry name" value="OLFACTORYR"/>
</dbReference>
<dbReference type="FunCoup" id="A0A6J2WV03">
    <property type="interactions" value="249"/>
</dbReference>
<dbReference type="OrthoDB" id="9975554at2759"/>
<evidence type="ECO:0000256" key="1">
    <source>
        <dbReference type="ARBA" id="ARBA00004651"/>
    </source>
</evidence>
<keyword evidence="16" id="KW-1185">Reference proteome</keyword>
<feature type="transmembrane region" description="Helical" evidence="14">
    <location>
        <begin position="147"/>
        <end position="165"/>
    </location>
</feature>
<evidence type="ECO:0000256" key="12">
    <source>
        <dbReference type="ARBA" id="ARBA00023224"/>
    </source>
</evidence>
<dbReference type="InterPro" id="IPR000725">
    <property type="entry name" value="Olfact_rcpt"/>
</dbReference>
<evidence type="ECO:0000256" key="5">
    <source>
        <dbReference type="ARBA" id="ARBA00022725"/>
    </source>
</evidence>
<feature type="transmembrane region" description="Helical" evidence="14">
    <location>
        <begin position="110"/>
        <end position="135"/>
    </location>
</feature>
<organism evidence="16 17">
    <name type="scientific">Chanos chanos</name>
    <name type="common">Milkfish</name>
    <name type="synonym">Mugil chanos</name>
    <dbReference type="NCBI Taxonomy" id="29144"/>
    <lineage>
        <taxon>Eukaryota</taxon>
        <taxon>Metazoa</taxon>
        <taxon>Chordata</taxon>
        <taxon>Craniata</taxon>
        <taxon>Vertebrata</taxon>
        <taxon>Euteleostomi</taxon>
        <taxon>Actinopterygii</taxon>
        <taxon>Neopterygii</taxon>
        <taxon>Teleostei</taxon>
        <taxon>Ostariophysi</taxon>
        <taxon>Gonorynchiformes</taxon>
        <taxon>Chanidae</taxon>
        <taxon>Chanos</taxon>
    </lineage>
</organism>
<sequence length="333" mass="37605">MLQDNQTIEVTGSTVKEFFVVGFPGLQPDYYHLVASLLFILYIAIVAGNTLLVVLFAITPSLQKPMYIIMLSLALSDIGFSTVALPKVVSRYWFGDGYTPFHVCLMQKQFIHYFGTLNSLIMMTMSMDRFLAICFPLRYPVLMTNRTMGLLTGFAWTSSMIAPGITTIQTSQMPFCGPNLILHCYCDTFTMNRLACADVSAQNLVSFSVAMFVLLLPFSFILFSYISIIVAVVKMSNAQARRKTFSTCGTQVCIISIYYVPRFFVYAMPYTMPYATLNADQRIALALFYSLLPPLVNPVIYCFRTKEIRQIFLQWIPQKNLTGHKGNIVSITQ</sequence>
<evidence type="ECO:0000256" key="8">
    <source>
        <dbReference type="ARBA" id="ARBA00023136"/>
    </source>
</evidence>
<dbReference type="GO" id="GO:0004984">
    <property type="term" value="F:olfactory receptor activity"/>
    <property type="evidence" value="ECO:0007669"/>
    <property type="project" value="InterPro"/>
</dbReference>
<keyword evidence="3 14" id="KW-0716">Sensory transduction</keyword>
<keyword evidence="9" id="KW-1015">Disulfide bond</keyword>
<dbReference type="Gene3D" id="1.20.1070.10">
    <property type="entry name" value="Rhodopsin 7-helix transmembrane proteins"/>
    <property type="match status" value="1"/>
</dbReference>
<dbReference type="InterPro" id="IPR017452">
    <property type="entry name" value="GPCR_Rhodpsn_7TM"/>
</dbReference>
<evidence type="ECO:0000256" key="6">
    <source>
        <dbReference type="ARBA" id="ARBA00022989"/>
    </source>
</evidence>
<keyword evidence="6 14" id="KW-1133">Transmembrane helix</keyword>
<dbReference type="GeneID" id="115828291"/>
<name>A0A6J2WV03_CHACN</name>